<dbReference type="RefSeq" id="XP_043049702.1">
    <property type="nucleotide sequence ID" value="XM_043195529.1"/>
</dbReference>
<dbReference type="PANTHER" id="PTHR12048">
    <property type="entry name" value="CCAAT-BINDING FACTOR-RELATED"/>
    <property type="match status" value="1"/>
</dbReference>
<feature type="compositionally biased region" description="Basic residues" evidence="2">
    <location>
        <begin position="533"/>
        <end position="547"/>
    </location>
</feature>
<sequence length="1048" mass="118832">MDGTGLNLSSLRDKISTKMGKPSEKKSSKTKTMKTEAKDKKPKHEKKEKKSTKKTHDEDDEEDALKREALALGATEADIALVDGVEEGEESEQEFGAETGTDTKLSSEVADFMKGLGLGDGSIPEIEEDIPELVEEIEEDEDEEDVKEKEKEEQEDEEEDEEEQDEEEEEDDDEEQEEQEQEEEEEEEDVHDESSSEVEDTLNQDKIDNVASVVSDKLKIPAITQWYEIETEAVHEPEHLDRFAKERLLERGKQLIEEENQTYLTEFASNSQQSKVLTDFLKNGTMNDKISALTLLIREAPLHNLKAFDTLVGYCEKKSRAAALQAIKAFCDLLEHDLLPDRKLVAFDKQLLRKDLSSRRLAIYYFEDHLKKAYFKLITIFEQLGHDPLEYVRSNVIRHVFSLLSSKPEQEVNLLRLGVNKLGDNDNKVSSKASHLVLKLEQTHPAMKKIVTDAIIDVVFQANVDYQTQYYAVVTLNQTILTRNEPDLANSLVKTYFALFEKLLVDIDSNSESSTNKESRDVNTLGKSELGRKNNRKNFKKGKKGGKSVKQQQKSEQELVEEKHAKLFSALLTGLNRSFPFAELPSEVYQKHLDTLFKITHSTNFNTSVQALVLVNHIITQQGLNSDRYYKTLYESLLDPRLSLSSKQGIYLNLLFKSLKNDPDVDRVLAFVKRIVQICTHWLNIGAIAGMIFLLMELSKVCPQVSDLMIDVNSRPEPEVVEDEPKAEVPLKSEVSAPKSEAQGEYDPRKRDPKYANAQTSSLWELSQFTNHYHPTVATYATSFMSNEPQPKPDLGLFSLAHFLDRFVYKNAKQKPVTKGSSIMQPLGGAHTGSLLVRATNVMDTNVPANTVDWLNKKVEDLKPDEKFFHQYFTSKLSKSKVKADGEEDERDEDAPDMGDDEIWEALVKSKPEVDGDDVDEGFSDFDDDDFSDMSDGESDEEVQKESEGEEASEAEDQVQAQSEDDEQVFGIDEDDELSDSEIKFLPLDGPESDSEQEEEEENATTSRKRSKSGAGEKDNKRKKLSDMPVFASADDYAQYLDSEDDEY</sequence>
<feature type="compositionally biased region" description="Acidic residues" evidence="2">
    <location>
        <begin position="153"/>
        <end position="202"/>
    </location>
</feature>
<feature type="compositionally biased region" description="Acidic residues" evidence="2">
    <location>
        <begin position="125"/>
        <end position="145"/>
    </location>
</feature>
<feature type="region of interest" description="Disordered" evidence="2">
    <location>
        <begin position="716"/>
        <end position="754"/>
    </location>
</feature>
<dbReference type="AlphaFoldDB" id="A0A9P7VAF9"/>
<feature type="region of interest" description="Disordered" evidence="2">
    <location>
        <begin position="1"/>
        <end position="207"/>
    </location>
</feature>
<feature type="compositionally biased region" description="Basic and acidic residues" evidence="2">
    <location>
        <begin position="11"/>
        <end position="39"/>
    </location>
</feature>
<evidence type="ECO:0000256" key="1">
    <source>
        <dbReference type="ARBA" id="ARBA00007797"/>
    </source>
</evidence>
<feature type="domain" description="CCAAT-binding factor" evidence="3">
    <location>
        <begin position="608"/>
        <end position="781"/>
    </location>
</feature>
<feature type="compositionally biased region" description="Basic residues" evidence="2">
    <location>
        <begin position="40"/>
        <end position="53"/>
    </location>
</feature>
<dbReference type="OrthoDB" id="28947at2759"/>
<feature type="compositionally biased region" description="Polar residues" evidence="2">
    <location>
        <begin position="1"/>
        <end position="10"/>
    </location>
</feature>
<evidence type="ECO:0000256" key="2">
    <source>
        <dbReference type="SAM" id="MobiDB-lite"/>
    </source>
</evidence>
<feature type="compositionally biased region" description="Acidic residues" evidence="2">
    <location>
        <begin position="948"/>
        <end position="980"/>
    </location>
</feature>
<dbReference type="EMBL" id="JAHMUF010000008">
    <property type="protein sequence ID" value="KAG7194155.1"/>
    <property type="molecule type" value="Genomic_DNA"/>
</dbReference>
<evidence type="ECO:0000313" key="4">
    <source>
        <dbReference type="EMBL" id="KAG7194155.1"/>
    </source>
</evidence>
<feature type="region of interest" description="Disordered" evidence="2">
    <location>
        <begin position="880"/>
        <end position="1048"/>
    </location>
</feature>
<dbReference type="GO" id="GO:0005634">
    <property type="term" value="C:nucleus"/>
    <property type="evidence" value="ECO:0007669"/>
    <property type="project" value="TreeGrafter"/>
</dbReference>
<evidence type="ECO:0000313" key="5">
    <source>
        <dbReference type="Proteomes" id="UP000790833"/>
    </source>
</evidence>
<name>A0A9P7VAF9_9ASCO</name>
<dbReference type="GeneID" id="66118237"/>
<dbReference type="InterPro" id="IPR005612">
    <property type="entry name" value="CCAAT-binding_factor"/>
</dbReference>
<comment type="caution">
    <text evidence="4">The sequence shown here is derived from an EMBL/GenBank/DDBJ whole genome shotgun (WGS) entry which is preliminary data.</text>
</comment>
<feature type="compositionally biased region" description="Acidic residues" evidence="2">
    <location>
        <begin position="886"/>
        <end position="904"/>
    </location>
</feature>
<feature type="compositionally biased region" description="Acidic residues" evidence="2">
    <location>
        <begin position="915"/>
        <end position="941"/>
    </location>
</feature>
<dbReference type="InterPro" id="IPR040155">
    <property type="entry name" value="CEBPZ/Mak21-like"/>
</dbReference>
<comment type="similarity">
    <text evidence="1">Belongs to the CBF/MAK21 family.</text>
</comment>
<protein>
    <recommendedName>
        <fullName evidence="3">CCAAT-binding factor domain-containing protein</fullName>
    </recommendedName>
</protein>
<dbReference type="InterPro" id="IPR016024">
    <property type="entry name" value="ARM-type_fold"/>
</dbReference>
<feature type="compositionally biased region" description="Acidic residues" evidence="2">
    <location>
        <begin position="991"/>
        <end position="1003"/>
    </location>
</feature>
<proteinExistence type="inferred from homology"/>
<dbReference type="SUPFAM" id="SSF48371">
    <property type="entry name" value="ARM repeat"/>
    <property type="match status" value="1"/>
</dbReference>
<keyword evidence="5" id="KW-1185">Reference proteome</keyword>
<dbReference type="Pfam" id="PF03914">
    <property type="entry name" value="CBF"/>
    <property type="match status" value="1"/>
</dbReference>
<accession>A0A9P7VAF9</accession>
<reference evidence="4" key="1">
    <citation type="submission" date="2021-03" db="EMBL/GenBank/DDBJ databases">
        <authorList>
            <person name="Palmer J.M."/>
        </authorList>
    </citation>
    <scope>NUCLEOTIDE SEQUENCE</scope>
    <source>
        <strain evidence="4">ARV_011</strain>
    </source>
</reference>
<organism evidence="4 5">
    <name type="scientific">Scheffersomyces spartinae</name>
    <dbReference type="NCBI Taxonomy" id="45513"/>
    <lineage>
        <taxon>Eukaryota</taxon>
        <taxon>Fungi</taxon>
        <taxon>Dikarya</taxon>
        <taxon>Ascomycota</taxon>
        <taxon>Saccharomycotina</taxon>
        <taxon>Pichiomycetes</taxon>
        <taxon>Debaryomycetaceae</taxon>
        <taxon>Scheffersomyces</taxon>
    </lineage>
</organism>
<feature type="region of interest" description="Disordered" evidence="2">
    <location>
        <begin position="511"/>
        <end position="556"/>
    </location>
</feature>
<feature type="compositionally biased region" description="Acidic residues" evidence="2">
    <location>
        <begin position="84"/>
        <end position="95"/>
    </location>
</feature>
<dbReference type="Proteomes" id="UP000790833">
    <property type="component" value="Unassembled WGS sequence"/>
</dbReference>
<dbReference type="PANTHER" id="PTHR12048:SF0">
    <property type="entry name" value="CCAAT_ENHANCER-BINDING PROTEIN ZETA"/>
    <property type="match status" value="1"/>
</dbReference>
<gene>
    <name evidence="4" type="ORF">KQ657_004863</name>
</gene>
<feature type="compositionally biased region" description="Basic and acidic residues" evidence="2">
    <location>
        <begin position="716"/>
        <end position="731"/>
    </location>
</feature>
<evidence type="ECO:0000259" key="3">
    <source>
        <dbReference type="Pfam" id="PF03914"/>
    </source>
</evidence>